<keyword evidence="2" id="KW-1185">Reference proteome</keyword>
<comment type="caution">
    <text evidence="1">The sequence shown here is derived from an EMBL/GenBank/DDBJ whole genome shotgun (WGS) entry which is preliminary data.</text>
</comment>
<evidence type="ECO:0000313" key="1">
    <source>
        <dbReference type="EMBL" id="GFE16340.1"/>
    </source>
</evidence>
<reference evidence="1 2" key="1">
    <citation type="submission" date="2019-12" db="EMBL/GenBank/DDBJ databases">
        <title>Whole genome shotgun sequence of Streptomyces hygroscopicus subsp. glebosus NBRC 13786.</title>
        <authorList>
            <person name="Ichikawa N."/>
            <person name="Kimura A."/>
            <person name="Kitahashi Y."/>
            <person name="Komaki H."/>
            <person name="Tamura T."/>
        </authorList>
    </citation>
    <scope>NUCLEOTIDE SEQUENCE [LARGE SCALE GENOMIC DNA]</scope>
    <source>
        <strain evidence="1 2">NBRC 13786</strain>
    </source>
</reference>
<accession>A0A640SZG1</accession>
<sequence>MIASTPVARWTWGRDEQAEDEVAACLHELMTACTVLFRHRLVIDTPSVSVSVHEAGKPNTFLFRENVELDATWSDPAQQLTGLVKAALRPGKIGSVYADANHAGYIIDGNQALRAERLCHVGASVLLDYVSVDLVTFSDAWMPYDLKGRGQPTVYAANAPRLSAALRDLSEALDSETDPDDPTYFGKPTEAGVENYLDEGGAASDVWAGFEIPRRYSEFRHAPGFGRIGYKRSVNGDVQYVPVKDKHGVLGYLWASDSENGASFEPRDVDDDEKYKASLSWLKRLESAHDQGLSPSQALAELASLAEDDRPSVIELDRLRELANDV</sequence>
<name>A0A640SZG1_9ACTN</name>
<proteinExistence type="predicted"/>
<dbReference type="AlphaFoldDB" id="A0A640SZG1"/>
<organism evidence="1 2">
    <name type="scientific">Streptomyces glebosus</name>
    <dbReference type="NCBI Taxonomy" id="249580"/>
    <lineage>
        <taxon>Bacteria</taxon>
        <taxon>Bacillati</taxon>
        <taxon>Actinomycetota</taxon>
        <taxon>Actinomycetes</taxon>
        <taxon>Kitasatosporales</taxon>
        <taxon>Streptomycetaceae</taxon>
        <taxon>Streptomyces</taxon>
    </lineage>
</organism>
<evidence type="ECO:0000313" key="2">
    <source>
        <dbReference type="Proteomes" id="UP000430079"/>
    </source>
</evidence>
<dbReference type="Proteomes" id="UP000430079">
    <property type="component" value="Unassembled WGS sequence"/>
</dbReference>
<gene>
    <name evidence="1" type="ORF">Sgleb_43870</name>
</gene>
<dbReference type="EMBL" id="BLIO01000001">
    <property type="protein sequence ID" value="GFE16340.1"/>
    <property type="molecule type" value="Genomic_DNA"/>
</dbReference>
<protein>
    <submittedName>
        <fullName evidence="1">Uncharacterized protein</fullName>
    </submittedName>
</protein>
<dbReference type="RefSeq" id="WP_190143299.1">
    <property type="nucleotide sequence ID" value="NZ_BLIO01000001.1"/>
</dbReference>